<dbReference type="Pfam" id="PF07976">
    <property type="entry name" value="Phe_hydrox_dim"/>
    <property type="match status" value="1"/>
</dbReference>
<dbReference type="SUPFAM" id="SSF54373">
    <property type="entry name" value="FAD-linked reductases, C-terminal domain"/>
    <property type="match status" value="1"/>
</dbReference>
<evidence type="ECO:0000259" key="7">
    <source>
        <dbReference type="Pfam" id="PF07976"/>
    </source>
</evidence>
<evidence type="ECO:0000313" key="8">
    <source>
        <dbReference type="EMBL" id="KFX42219.1"/>
    </source>
</evidence>
<dbReference type="Gene3D" id="3.40.30.20">
    <property type="match status" value="1"/>
</dbReference>
<dbReference type="AlphaFoldDB" id="A0A093UWV5"/>
<dbReference type="SUPFAM" id="SSF51905">
    <property type="entry name" value="FAD/NAD(P)-binding domain"/>
    <property type="match status" value="1"/>
</dbReference>
<evidence type="ECO:0000256" key="5">
    <source>
        <dbReference type="ARBA" id="ARBA00023002"/>
    </source>
</evidence>
<dbReference type="SUPFAM" id="SSF52833">
    <property type="entry name" value="Thioredoxin-like"/>
    <property type="match status" value="1"/>
</dbReference>
<accession>A0A093UWV5</accession>
<proteinExistence type="inferred from homology"/>
<comment type="cofactor">
    <cofactor evidence="1">
        <name>FAD</name>
        <dbReference type="ChEBI" id="CHEBI:57692"/>
    </cofactor>
</comment>
<keyword evidence="5" id="KW-0560">Oxidoreductase</keyword>
<dbReference type="InterPro" id="IPR036188">
    <property type="entry name" value="FAD/NAD-bd_sf"/>
</dbReference>
<comment type="similarity">
    <text evidence="2">Belongs to the PheA/TfdB FAD monooxygenase family.</text>
</comment>
<organism evidence="8">
    <name type="scientific">Talaromyces marneffei PM1</name>
    <dbReference type="NCBI Taxonomy" id="1077442"/>
    <lineage>
        <taxon>Eukaryota</taxon>
        <taxon>Fungi</taxon>
        <taxon>Dikarya</taxon>
        <taxon>Ascomycota</taxon>
        <taxon>Pezizomycotina</taxon>
        <taxon>Eurotiomycetes</taxon>
        <taxon>Eurotiomycetidae</taxon>
        <taxon>Eurotiales</taxon>
        <taxon>Trichocomaceae</taxon>
        <taxon>Talaromyces</taxon>
        <taxon>Talaromyces sect. Talaromyces</taxon>
    </lineage>
</organism>
<dbReference type="Gene3D" id="3.50.50.60">
    <property type="entry name" value="FAD/NAD(P)-binding domain"/>
    <property type="match status" value="1"/>
</dbReference>
<dbReference type="CDD" id="cd02979">
    <property type="entry name" value="PHOX_C"/>
    <property type="match status" value="1"/>
</dbReference>
<dbReference type="InterPro" id="IPR050641">
    <property type="entry name" value="RIFMO-like"/>
</dbReference>
<dbReference type="InterPro" id="IPR036249">
    <property type="entry name" value="Thioredoxin-like_sf"/>
</dbReference>
<protein>
    <submittedName>
        <fullName evidence="8">Phenol 2-monooxygenase</fullName>
    </submittedName>
</protein>
<keyword evidence="4" id="KW-0274">FAD</keyword>
<dbReference type="PRINTS" id="PR00420">
    <property type="entry name" value="RNGMNOXGNASE"/>
</dbReference>
<dbReference type="GO" id="GO:0016709">
    <property type="term" value="F:oxidoreductase activity, acting on paired donors, with incorporation or reduction of molecular oxygen, NAD(P)H as one donor, and incorporation of one atom of oxygen"/>
    <property type="evidence" value="ECO:0007669"/>
    <property type="project" value="UniProtKB-ARBA"/>
</dbReference>
<evidence type="ECO:0000259" key="6">
    <source>
        <dbReference type="Pfam" id="PF01494"/>
    </source>
</evidence>
<dbReference type="eggNOG" id="KOG3855">
    <property type="taxonomic scope" value="Eukaryota"/>
</dbReference>
<dbReference type="InterPro" id="IPR002938">
    <property type="entry name" value="FAD-bd"/>
</dbReference>
<evidence type="ECO:0000256" key="4">
    <source>
        <dbReference type="ARBA" id="ARBA00022827"/>
    </source>
</evidence>
<dbReference type="InterPro" id="IPR038220">
    <property type="entry name" value="PHOX_C_sf"/>
</dbReference>
<reference key="1">
    <citation type="journal article" date="2014" name="PLoS Genet.">
        <title>Signature Gene Expression Reveals Novel Clues to the Molecular Mechanisms of Dimorphic Transition in Penicillium marneffei.</title>
        <authorList>
            <person name="Yang E."/>
            <person name="Wang G."/>
            <person name="Cai J."/>
            <person name="Woo P.C."/>
            <person name="Lau S.K."/>
            <person name="Yuen K.-Y."/>
            <person name="Chow W.-N."/>
            <person name="Lin X."/>
        </authorList>
    </citation>
    <scope>NUCLEOTIDE SEQUENCE [LARGE SCALE GENOMIC DNA]</scope>
    <source>
        <strain>PM1</strain>
    </source>
</reference>
<evidence type="ECO:0000256" key="2">
    <source>
        <dbReference type="ARBA" id="ARBA00007801"/>
    </source>
</evidence>
<dbReference type="Pfam" id="PF01494">
    <property type="entry name" value="FAD_binding_3"/>
    <property type="match status" value="2"/>
</dbReference>
<reference evidence="8" key="2">
    <citation type="journal article" date="2014" name="PLoS Genet.">
        <title>Signature gene expression reveals novel clues to the molecular mechanisms of dimorphic transition in Penicillium marneffei.</title>
        <authorList>
            <person name="Yang E."/>
            <person name="Wang G."/>
            <person name="Cai J."/>
            <person name="Woo P.C."/>
            <person name="Lau S.K."/>
            <person name="Yuen K.-Y."/>
            <person name="Chow W.-N."/>
            <person name="Lin X."/>
        </authorList>
    </citation>
    <scope>NUCLEOTIDE SEQUENCE</scope>
    <source>
        <strain evidence="8">PM1</strain>
    </source>
</reference>
<feature type="domain" description="FAD-binding" evidence="6">
    <location>
        <begin position="8"/>
        <end position="240"/>
    </location>
</feature>
<sequence length="612" mass="68927">MASEDVWCDVLVVGAGPAGFMAALTLARYNINVRIIDARPERIQTGHAGGVQPRTQEILQTLNLRHRLDIQGNHVSETAFWSINEQDTFERTHIGGEIQNPTPYPWILSIPQRETERAFDEDLNTRGCTVERPVELIDFTYTDDAEYPLLASVKNQYTNITSVYRTKYIIGSDGAASKTRSLLGFGSKTHGNDDVWCVADCYLDTNFPDVRRRCAIRSKQGGIMLIPNPRDMNRIYTQLDTTDLDIVENGGLNGVNGDISNGDKVLLRPKYGDVALLQLLRKRVKDVVAPYKMEINKLVWISQYRLRQRIVESFWDQKRVFIVGDACHTHSPKAAQGLNVSMADSYNLTWKLALVLKGKSDASILESYAIERRQLAQELLDFDAKFSHLFGRKDFLDNSKFHDVYDKAHGFTSGVGQQYQPGPLTAVDESSMTIINSGAVEPLTPGKRLYPFNTQRHIDGTPLNILDDFPSNGRFHLVVFVGNAILNKRLGPLIDYLASEDSVLTRFDKTSGTVWGFEDIYSTSQQNRHRIIDMFLFHTDDKYQINLDDLPAPLNSWKYRIYSDKDSSVHASLGVDPEVGAMALVRPDGFISLVTGLNEGDKITTFLSKYLN</sequence>
<feature type="domain" description="Phenol hydroxylase-like C-terminal dimerisation" evidence="7">
    <location>
        <begin position="418"/>
        <end position="610"/>
    </location>
</feature>
<gene>
    <name evidence="8" type="ORF">GQ26_0470290</name>
</gene>
<dbReference type="Gene3D" id="3.30.9.10">
    <property type="entry name" value="D-Amino Acid Oxidase, subunit A, domain 2"/>
    <property type="match status" value="1"/>
</dbReference>
<name>A0A093UWV5_TALMA</name>
<keyword evidence="8" id="KW-0503">Monooxygenase</keyword>
<comment type="caution">
    <text evidence="8">The sequence shown here is derived from an EMBL/GenBank/DDBJ whole genome shotgun (WGS) entry which is preliminary data.</text>
</comment>
<keyword evidence="3" id="KW-0285">Flavoprotein</keyword>
<evidence type="ECO:0000256" key="3">
    <source>
        <dbReference type="ARBA" id="ARBA00022630"/>
    </source>
</evidence>
<dbReference type="InterPro" id="IPR012941">
    <property type="entry name" value="Phe_hydrox_C_dim_dom"/>
</dbReference>
<dbReference type="PANTHER" id="PTHR43004:SF19">
    <property type="entry name" value="BINDING MONOOXYGENASE, PUTATIVE (JCVI)-RELATED"/>
    <property type="match status" value="1"/>
</dbReference>
<dbReference type="HOGENOM" id="CLU_009665_9_2_1"/>
<dbReference type="GO" id="GO:0071949">
    <property type="term" value="F:FAD binding"/>
    <property type="evidence" value="ECO:0007669"/>
    <property type="project" value="InterPro"/>
</dbReference>
<evidence type="ECO:0000256" key="1">
    <source>
        <dbReference type="ARBA" id="ARBA00001974"/>
    </source>
</evidence>
<dbReference type="PANTHER" id="PTHR43004">
    <property type="entry name" value="TRK SYSTEM POTASSIUM UPTAKE PROTEIN"/>
    <property type="match status" value="1"/>
</dbReference>
<dbReference type="EMBL" id="JPOX01000047">
    <property type="protein sequence ID" value="KFX42219.1"/>
    <property type="molecule type" value="Genomic_DNA"/>
</dbReference>
<feature type="domain" description="FAD-binding" evidence="6">
    <location>
        <begin position="281"/>
        <end position="382"/>
    </location>
</feature>